<evidence type="ECO:0000313" key="7">
    <source>
        <dbReference type="EMBL" id="NHC15308.1"/>
    </source>
</evidence>
<dbReference type="InterPro" id="IPR000962">
    <property type="entry name" value="Znf_DskA_TraR"/>
</dbReference>
<name>A0ABX0GXL6_9ACTN</name>
<evidence type="ECO:0000256" key="2">
    <source>
        <dbReference type="ARBA" id="ARBA00022771"/>
    </source>
</evidence>
<feature type="zinc finger region" description="dksA C4-type" evidence="4">
    <location>
        <begin position="95"/>
        <end position="119"/>
    </location>
</feature>
<keyword evidence="5" id="KW-0175">Coiled coil</keyword>
<dbReference type="SUPFAM" id="SSF57716">
    <property type="entry name" value="Glucocorticoid receptor-like (DNA-binding domain)"/>
    <property type="match status" value="1"/>
</dbReference>
<dbReference type="PANTHER" id="PTHR33823:SF4">
    <property type="entry name" value="GENERAL STRESS PROTEIN 16O"/>
    <property type="match status" value="1"/>
</dbReference>
<feature type="coiled-coil region" evidence="5">
    <location>
        <begin position="63"/>
        <end position="90"/>
    </location>
</feature>
<dbReference type="InterPro" id="IPR020460">
    <property type="entry name" value="Znf_C4-type_bac"/>
</dbReference>
<evidence type="ECO:0000256" key="1">
    <source>
        <dbReference type="ARBA" id="ARBA00022723"/>
    </source>
</evidence>
<evidence type="ECO:0000256" key="4">
    <source>
        <dbReference type="PROSITE-ProRule" id="PRU00510"/>
    </source>
</evidence>
<keyword evidence="1" id="KW-0479">Metal-binding</keyword>
<organism evidence="7 8">
    <name type="scientific">Motilibacter deserti</name>
    <dbReference type="NCBI Taxonomy" id="2714956"/>
    <lineage>
        <taxon>Bacteria</taxon>
        <taxon>Bacillati</taxon>
        <taxon>Actinomycetota</taxon>
        <taxon>Actinomycetes</taxon>
        <taxon>Motilibacterales</taxon>
        <taxon>Motilibacteraceae</taxon>
        <taxon>Motilibacter</taxon>
    </lineage>
</organism>
<accession>A0ABX0GXL6</accession>
<dbReference type="InterPro" id="IPR020458">
    <property type="entry name" value="Znf_DskA_TraR_CS"/>
</dbReference>
<dbReference type="InterPro" id="IPR037187">
    <property type="entry name" value="DnaK_N"/>
</dbReference>
<protein>
    <submittedName>
        <fullName evidence="7">TraR/DksA family transcriptional regulator</fullName>
    </submittedName>
</protein>
<comment type="caution">
    <text evidence="7">The sequence shown here is derived from an EMBL/GenBank/DDBJ whole genome shotgun (WGS) entry which is preliminary data.</text>
</comment>
<sequence>MPEGAQAPDPSEAAREALAAERAETLARIAALTREFGGIVEATADANTDDEHDPEGATIAFERAQVAALLDQATTRLDELDRALTRMEGGTYGRCEVCGEPIPAERLEVRPSARTCVRCADGRARG</sequence>
<reference evidence="7 8" key="1">
    <citation type="submission" date="2020-03" db="EMBL/GenBank/DDBJ databases">
        <title>Two novel Motilibacter sp.</title>
        <authorList>
            <person name="Liu S."/>
        </authorList>
    </citation>
    <scope>NUCLEOTIDE SEQUENCE [LARGE SCALE GENOMIC DNA]</scope>
    <source>
        <strain evidence="7 8">E257</strain>
    </source>
</reference>
<dbReference type="PANTHER" id="PTHR33823">
    <property type="entry name" value="RNA POLYMERASE-BINDING TRANSCRIPTION FACTOR DKSA-RELATED"/>
    <property type="match status" value="1"/>
</dbReference>
<keyword evidence="2" id="KW-0863">Zinc-finger</keyword>
<evidence type="ECO:0000313" key="8">
    <source>
        <dbReference type="Proteomes" id="UP000800981"/>
    </source>
</evidence>
<dbReference type="PRINTS" id="PR00618">
    <property type="entry name" value="DKSAZNFINGER"/>
</dbReference>
<dbReference type="RefSeq" id="WP_166283601.1">
    <property type="nucleotide sequence ID" value="NZ_JAANNP010000023.1"/>
</dbReference>
<dbReference type="Gene3D" id="1.20.120.910">
    <property type="entry name" value="DksA, coiled-coil domain"/>
    <property type="match status" value="1"/>
</dbReference>
<evidence type="ECO:0000259" key="6">
    <source>
        <dbReference type="Pfam" id="PF01258"/>
    </source>
</evidence>
<keyword evidence="8" id="KW-1185">Reference proteome</keyword>
<dbReference type="Pfam" id="PF01258">
    <property type="entry name" value="zf-dskA_traR"/>
    <property type="match status" value="1"/>
</dbReference>
<gene>
    <name evidence="7" type="ORF">G9H71_16115</name>
</gene>
<dbReference type="PROSITE" id="PS51128">
    <property type="entry name" value="ZF_DKSA_2"/>
    <property type="match status" value="1"/>
</dbReference>
<dbReference type="SUPFAM" id="SSF109635">
    <property type="entry name" value="DnaK suppressor protein DksA, alpha-hairpin domain"/>
    <property type="match status" value="1"/>
</dbReference>
<evidence type="ECO:0000256" key="3">
    <source>
        <dbReference type="ARBA" id="ARBA00022833"/>
    </source>
</evidence>
<proteinExistence type="predicted"/>
<evidence type="ECO:0000256" key="5">
    <source>
        <dbReference type="SAM" id="Coils"/>
    </source>
</evidence>
<dbReference type="EMBL" id="JAANNP010000023">
    <property type="protein sequence ID" value="NHC15308.1"/>
    <property type="molecule type" value="Genomic_DNA"/>
</dbReference>
<dbReference type="Proteomes" id="UP000800981">
    <property type="component" value="Unassembled WGS sequence"/>
</dbReference>
<keyword evidence="3" id="KW-0862">Zinc</keyword>
<dbReference type="PROSITE" id="PS01102">
    <property type="entry name" value="ZF_DKSA_1"/>
    <property type="match status" value="1"/>
</dbReference>
<feature type="domain" description="Zinc finger DksA/TraR C4-type" evidence="6">
    <location>
        <begin position="90"/>
        <end position="122"/>
    </location>
</feature>